<dbReference type="EMBL" id="AP027079">
    <property type="protein sequence ID" value="BDU68846.1"/>
    <property type="molecule type" value="Genomic_DNA"/>
</dbReference>
<reference evidence="2" key="1">
    <citation type="journal article" date="2023" name="Int. J. Syst. Evol. Microbiol.">
        <title>Mesoterricola silvestris gen. nov., sp. nov., Mesoterricola sediminis sp. nov., Geothrix oryzae sp. nov., Geothrix edaphica sp. nov., Geothrix rubra sp. nov., and Geothrix limicola sp. nov., six novel members of Acidobacteriota isolated from soils.</title>
        <authorList>
            <person name="Itoh H."/>
            <person name="Sugisawa Y."/>
            <person name="Mise K."/>
            <person name="Xu Z."/>
            <person name="Kuniyasu M."/>
            <person name="Ushijima N."/>
            <person name="Kawano K."/>
            <person name="Kobayashi E."/>
            <person name="Shiratori Y."/>
            <person name="Masuda Y."/>
            <person name="Senoo K."/>
        </authorList>
    </citation>
    <scope>NUCLEOTIDE SEQUENCE [LARGE SCALE GENOMIC DNA]</scope>
    <source>
        <strain evidence="2">Red222</strain>
    </source>
</reference>
<organism evidence="1 2">
    <name type="scientific">Geothrix oryzae</name>
    <dbReference type="NCBI Taxonomy" id="2927975"/>
    <lineage>
        <taxon>Bacteria</taxon>
        <taxon>Pseudomonadati</taxon>
        <taxon>Acidobacteriota</taxon>
        <taxon>Holophagae</taxon>
        <taxon>Holophagales</taxon>
        <taxon>Holophagaceae</taxon>
        <taxon>Geothrix</taxon>
    </lineage>
</organism>
<proteinExistence type="predicted"/>
<evidence type="ECO:0008006" key="3">
    <source>
        <dbReference type="Google" id="ProtNLM"/>
    </source>
</evidence>
<gene>
    <name evidence="1" type="ORF">GETHOR_09470</name>
</gene>
<name>A0ABN6UVQ4_9BACT</name>
<protein>
    <recommendedName>
        <fullName evidence="3">Tetratricopeptide repeat-containing protein</fullName>
    </recommendedName>
</protein>
<dbReference type="Proteomes" id="UP001242010">
    <property type="component" value="Chromosome"/>
</dbReference>
<dbReference type="SUPFAM" id="SSF48452">
    <property type="entry name" value="TPR-like"/>
    <property type="match status" value="1"/>
</dbReference>
<dbReference type="Gene3D" id="1.25.40.10">
    <property type="entry name" value="Tetratricopeptide repeat domain"/>
    <property type="match status" value="1"/>
</dbReference>
<accession>A0ABN6UVQ4</accession>
<dbReference type="InterPro" id="IPR011990">
    <property type="entry name" value="TPR-like_helical_dom_sf"/>
</dbReference>
<evidence type="ECO:0000313" key="2">
    <source>
        <dbReference type="Proteomes" id="UP001242010"/>
    </source>
</evidence>
<sequence>MASLRPGPRSTRTWLFLVVLLGLLLGGLALWRAKTGSRKVLRVLIIAPSSGQADLDPGLETLMADHLEVLAGAAVTHLAAVPDPAILRQMPGGVLLFRFQARRENQQLALTSAWTTAAQLLAGQSWAVESLPPLDPREALDTWIQHWPLKASQRFRADLLPRSPDHFWSLLQAMSIRNDQEATDHLPASRRLVEDEPQCATAWATLGDHLYRSLWVNPEQAGIGLNSFTHKAFQRAVALVPGHPRATFLWSLMLTDTGNQSLALGVLREAVLLRPNTPDLYQGFAYAGRTAGLLAGASSALAQRKALLSPLGGASAWTVGTTNLYLGNWTTFEQELQEARAVRTEPDILFYQGYLALLKGDRQGALLHMKAGSELKGAGPFQNLCGVYRALLEGRTEQGLAQLRLIDDIRGKVRIPDGELTFKQAEAYALLGDADRAMDCATRAFVQGFSCARWFENSPFLERMRTHPRWPMLRRNIRERQAVLEGSFPVSAFGP</sequence>
<evidence type="ECO:0000313" key="1">
    <source>
        <dbReference type="EMBL" id="BDU68846.1"/>
    </source>
</evidence>
<keyword evidence="2" id="KW-1185">Reference proteome</keyword>